<dbReference type="AlphaFoldDB" id="A0A7R7VK64"/>
<evidence type="ECO:0000256" key="5">
    <source>
        <dbReference type="SAM" id="Phobius"/>
    </source>
</evidence>
<dbReference type="Gene3D" id="1.20.1070.10">
    <property type="entry name" value="Rhodopsin 7-helix transmembrane proteins"/>
    <property type="match status" value="1"/>
</dbReference>
<keyword evidence="3 5" id="KW-1133">Transmembrane helix</keyword>
<evidence type="ECO:0000256" key="4">
    <source>
        <dbReference type="ARBA" id="ARBA00023136"/>
    </source>
</evidence>
<dbReference type="PROSITE" id="PS50261">
    <property type="entry name" value="G_PROTEIN_RECEP_F2_4"/>
    <property type="match status" value="1"/>
</dbReference>
<evidence type="ECO:0000256" key="2">
    <source>
        <dbReference type="ARBA" id="ARBA00022692"/>
    </source>
</evidence>
<keyword evidence="2 5" id="KW-0812">Transmembrane</keyword>
<dbReference type="RefSeq" id="XP_043133836.1">
    <property type="nucleotide sequence ID" value="XM_043285112.1"/>
</dbReference>
<dbReference type="SUPFAM" id="SSF81321">
    <property type="entry name" value="Family A G protein-coupled receptor-like"/>
    <property type="match status" value="1"/>
</dbReference>
<dbReference type="GO" id="GO:0005886">
    <property type="term" value="C:plasma membrane"/>
    <property type="evidence" value="ECO:0007669"/>
    <property type="project" value="TreeGrafter"/>
</dbReference>
<keyword evidence="4 5" id="KW-0472">Membrane</keyword>
<organism evidence="7 8">
    <name type="scientific">Aspergillus chevalieri</name>
    <name type="common">Eurotium chevalieri</name>
    <dbReference type="NCBI Taxonomy" id="182096"/>
    <lineage>
        <taxon>Eukaryota</taxon>
        <taxon>Fungi</taxon>
        <taxon>Dikarya</taxon>
        <taxon>Ascomycota</taxon>
        <taxon>Pezizomycotina</taxon>
        <taxon>Eurotiomycetes</taxon>
        <taxon>Eurotiomycetidae</taxon>
        <taxon>Eurotiales</taxon>
        <taxon>Aspergillaceae</taxon>
        <taxon>Aspergillus</taxon>
        <taxon>Aspergillus subgen. Aspergillus</taxon>
    </lineage>
</organism>
<feature type="transmembrane region" description="Helical" evidence="5">
    <location>
        <begin position="175"/>
        <end position="198"/>
    </location>
</feature>
<dbReference type="GO" id="GO:0004930">
    <property type="term" value="F:G protein-coupled receptor activity"/>
    <property type="evidence" value="ECO:0007669"/>
    <property type="project" value="TreeGrafter"/>
</dbReference>
<name>A0A7R7VK64_ASPCH</name>
<dbReference type="PANTHER" id="PTHR23112:SF0">
    <property type="entry name" value="TRANSMEMBRANE PROTEIN 116"/>
    <property type="match status" value="1"/>
</dbReference>
<sequence>MCENGCCFSWQQTAAISITERVCSAVSVAASCIIILTFLGSRNFRRPINRLVFYATFGNFMTNIGTLISESGVGHGANSALCQFQAFIIQWFMPADSLWAFVMACNVYLAMFHRYRTDNLRPLEWKYFLFCYGLPFVPALVLLFIGTKSHGRVYGPAVQWCWISLEWDYLQIALFYGPVWLIIGLTFCIYARVGIYIFRQHKRLHKYIDTDTTLGSEMPVFLEAETNVSYGGHPSVQHQDLNSDHTHPSLEHPTRTGDPQGLVLFFLALLITWVPSSANRVYALSMSNQYLFGLTYASSFVLPLQGFWNTVIYITVSWRVFKLVPSQLSRLETRSLPTLLAGKWRRRVWNTTFINNVKEKLGYT</sequence>
<feature type="transmembrane region" description="Helical" evidence="5">
    <location>
        <begin position="302"/>
        <end position="321"/>
    </location>
</feature>
<reference evidence="7" key="1">
    <citation type="submission" date="2021-01" db="EMBL/GenBank/DDBJ databases">
        <authorList>
            <consortium name="Aspergillus chevalieri M1 genome sequencing consortium"/>
            <person name="Kazuki M."/>
            <person name="Futagami T."/>
        </authorList>
    </citation>
    <scope>NUCLEOTIDE SEQUENCE</scope>
    <source>
        <strain evidence="7">M1</strain>
    </source>
</reference>
<reference evidence="7" key="2">
    <citation type="submission" date="2021-02" db="EMBL/GenBank/DDBJ databases">
        <title>Aspergillus chevalieri M1 genome sequence.</title>
        <authorList>
            <person name="Kadooka C."/>
            <person name="Mori K."/>
            <person name="Futagami T."/>
        </authorList>
    </citation>
    <scope>NUCLEOTIDE SEQUENCE</scope>
    <source>
        <strain evidence="7">M1</strain>
    </source>
</reference>
<dbReference type="GO" id="GO:0007166">
    <property type="term" value="P:cell surface receptor signaling pathway"/>
    <property type="evidence" value="ECO:0007669"/>
    <property type="project" value="InterPro"/>
</dbReference>
<feature type="domain" description="G-protein coupled receptors family 2 profile 2" evidence="6">
    <location>
        <begin position="16"/>
        <end position="199"/>
    </location>
</feature>
<dbReference type="KEGG" id="ache:ACHE_20772A"/>
<dbReference type="Proteomes" id="UP000637239">
    <property type="component" value="Chromosome 2"/>
</dbReference>
<evidence type="ECO:0000256" key="3">
    <source>
        <dbReference type="ARBA" id="ARBA00022989"/>
    </source>
</evidence>
<accession>A0A7R7VK64</accession>
<dbReference type="Pfam" id="PF05462">
    <property type="entry name" value="Dicty_CAR"/>
    <property type="match status" value="1"/>
</dbReference>
<feature type="transmembrane region" description="Helical" evidence="5">
    <location>
        <begin position="18"/>
        <end position="39"/>
    </location>
</feature>
<proteinExistence type="predicted"/>
<evidence type="ECO:0000313" key="8">
    <source>
        <dbReference type="Proteomes" id="UP000637239"/>
    </source>
</evidence>
<feature type="transmembrane region" description="Helical" evidence="5">
    <location>
        <begin position="51"/>
        <end position="69"/>
    </location>
</feature>
<feature type="transmembrane region" description="Helical" evidence="5">
    <location>
        <begin position="97"/>
        <end position="115"/>
    </location>
</feature>
<protein>
    <recommendedName>
        <fullName evidence="6">G-protein coupled receptors family 2 profile 2 domain-containing protein</fullName>
    </recommendedName>
</protein>
<dbReference type="GeneID" id="66979673"/>
<dbReference type="GO" id="GO:0007189">
    <property type="term" value="P:adenylate cyclase-activating G protein-coupled receptor signaling pathway"/>
    <property type="evidence" value="ECO:0007669"/>
    <property type="project" value="TreeGrafter"/>
</dbReference>
<dbReference type="EMBL" id="AP024417">
    <property type="protein sequence ID" value="BCR85314.1"/>
    <property type="molecule type" value="Genomic_DNA"/>
</dbReference>
<comment type="subcellular location">
    <subcellularLocation>
        <location evidence="1">Membrane</location>
        <topology evidence="1">Multi-pass membrane protein</topology>
    </subcellularLocation>
</comment>
<feature type="transmembrane region" description="Helical" evidence="5">
    <location>
        <begin position="262"/>
        <end position="282"/>
    </location>
</feature>
<feature type="transmembrane region" description="Helical" evidence="5">
    <location>
        <begin position="127"/>
        <end position="146"/>
    </location>
</feature>
<keyword evidence="8" id="KW-1185">Reference proteome</keyword>
<dbReference type="InterPro" id="IPR017981">
    <property type="entry name" value="GPCR_2-like_7TM"/>
</dbReference>
<gene>
    <name evidence="7" type="ORF">ACHE_20772A</name>
</gene>
<evidence type="ECO:0000256" key="1">
    <source>
        <dbReference type="ARBA" id="ARBA00004141"/>
    </source>
</evidence>
<evidence type="ECO:0000313" key="7">
    <source>
        <dbReference type="EMBL" id="BCR85314.1"/>
    </source>
</evidence>
<evidence type="ECO:0000259" key="6">
    <source>
        <dbReference type="PROSITE" id="PS50261"/>
    </source>
</evidence>
<dbReference type="PANTHER" id="PTHR23112">
    <property type="entry name" value="G PROTEIN-COUPLED RECEPTOR 157-RELATED"/>
    <property type="match status" value="1"/>
</dbReference>